<gene>
    <name evidence="9" type="ORF">WAE58_25425</name>
</gene>
<evidence type="ECO:0000256" key="7">
    <source>
        <dbReference type="ARBA" id="ARBA00023277"/>
    </source>
</evidence>
<sequence length="389" mass="42426">MKQTLKPGLAAIFLLAITACNEPKKVDSNVAQADSTAATVQLDSTKFQKEIDGKKTNLYVLKNKNNVQAAFTNYGGRLVSLLVPDKDGKLVDVVVGFDSVDGFANSTEPYFGATIGRYGNRIAKGKFSLDGKQYTLALNNGQNTLHGGKKGFQAVVWDAVMPDSQTLVLTYLSKDMEEGYPGNLKVKVTYSLNDDNELKMDYEATTDKKTVVNLTNHAFFNLNGEGSGDILNHDLQIFADLYTPVDTTLIPLGKNVTVKGTPFDFTTATTIGKRIEEANDQLKAGKGYDHNYVLNGTKGLGMIHAATVKGDKSGVIMDIYTQEPGLQFYSGNFMQGKNVFKGGAKDDFRTALALETQHFPDSPNQPAFPTTVLNPGQQYKTTSIYKFSK</sequence>
<dbReference type="CDD" id="cd09019">
    <property type="entry name" value="galactose_mutarotase_like"/>
    <property type="match status" value="1"/>
</dbReference>
<keyword evidence="10" id="KW-1185">Reference proteome</keyword>
<dbReference type="Gene3D" id="2.70.98.10">
    <property type="match status" value="1"/>
</dbReference>
<dbReference type="InterPro" id="IPR014718">
    <property type="entry name" value="GH-type_carb-bd"/>
</dbReference>
<protein>
    <recommendedName>
        <fullName evidence="8">Aldose 1-epimerase</fullName>
        <ecNumber evidence="8">5.1.3.3</ecNumber>
    </recommendedName>
</protein>
<dbReference type="InterPro" id="IPR015443">
    <property type="entry name" value="Aldose_1-epimerase"/>
</dbReference>
<evidence type="ECO:0000256" key="5">
    <source>
        <dbReference type="ARBA" id="ARBA00022837"/>
    </source>
</evidence>
<comment type="pathway">
    <text evidence="2 8">Carbohydrate metabolism; hexose metabolism.</text>
</comment>
<reference evidence="9 10" key="1">
    <citation type="submission" date="2024-03" db="EMBL/GenBank/DDBJ databases">
        <title>Sequence of Lycoming College Course Isolates.</title>
        <authorList>
            <person name="Plotts O."/>
            <person name="Newman J."/>
        </authorList>
    </citation>
    <scope>NUCLEOTIDE SEQUENCE [LARGE SCALE GENOMIC DNA]</scope>
    <source>
        <strain evidence="9 10">CJB-3</strain>
    </source>
</reference>
<comment type="catalytic activity">
    <reaction evidence="8">
        <text>alpha-D-glucose = beta-D-glucose</text>
        <dbReference type="Rhea" id="RHEA:10264"/>
        <dbReference type="ChEBI" id="CHEBI:15903"/>
        <dbReference type="ChEBI" id="CHEBI:17925"/>
        <dbReference type="EC" id="5.1.3.3"/>
    </reaction>
</comment>
<evidence type="ECO:0000256" key="3">
    <source>
        <dbReference type="ARBA" id="ARBA00006206"/>
    </source>
</evidence>
<dbReference type="PANTHER" id="PTHR10091:SF0">
    <property type="entry name" value="GALACTOSE MUTAROTASE"/>
    <property type="match status" value="1"/>
</dbReference>
<comment type="caution">
    <text evidence="9">The sequence shown here is derived from an EMBL/GenBank/DDBJ whole genome shotgun (WGS) entry which is preliminary data.</text>
</comment>
<dbReference type="Pfam" id="PF01263">
    <property type="entry name" value="Aldose_epim"/>
    <property type="match status" value="1"/>
</dbReference>
<name>A0ABU8NU88_9SPHI</name>
<dbReference type="PROSITE" id="PS51257">
    <property type="entry name" value="PROKAR_LIPOPROTEIN"/>
    <property type="match status" value="1"/>
</dbReference>
<evidence type="ECO:0000256" key="4">
    <source>
        <dbReference type="ARBA" id="ARBA00011245"/>
    </source>
</evidence>
<dbReference type="SUPFAM" id="SSF74650">
    <property type="entry name" value="Galactose mutarotase-like"/>
    <property type="match status" value="1"/>
</dbReference>
<dbReference type="InterPro" id="IPR047215">
    <property type="entry name" value="Galactose_mutarotase-like"/>
</dbReference>
<dbReference type="RefSeq" id="WP_337718209.1">
    <property type="nucleotide sequence ID" value="NZ_JBBEUB010000016.1"/>
</dbReference>
<dbReference type="PANTHER" id="PTHR10091">
    <property type="entry name" value="ALDOSE-1-EPIMERASE"/>
    <property type="match status" value="1"/>
</dbReference>
<evidence type="ECO:0000256" key="6">
    <source>
        <dbReference type="ARBA" id="ARBA00023235"/>
    </source>
</evidence>
<dbReference type="GO" id="GO:0016853">
    <property type="term" value="F:isomerase activity"/>
    <property type="evidence" value="ECO:0007669"/>
    <property type="project" value="UniProtKB-KW"/>
</dbReference>
<dbReference type="InterPro" id="IPR008183">
    <property type="entry name" value="Aldose_1/G6P_1-epimerase"/>
</dbReference>
<accession>A0ABU8NU88</accession>
<keyword evidence="5" id="KW-0106">Calcium</keyword>
<evidence type="ECO:0000256" key="8">
    <source>
        <dbReference type="PIRNR" id="PIRNR005096"/>
    </source>
</evidence>
<evidence type="ECO:0000313" key="10">
    <source>
        <dbReference type="Proteomes" id="UP001378956"/>
    </source>
</evidence>
<comment type="cofactor">
    <cofactor evidence="1">
        <name>Ca(2+)</name>
        <dbReference type="ChEBI" id="CHEBI:29108"/>
    </cofactor>
</comment>
<evidence type="ECO:0000256" key="1">
    <source>
        <dbReference type="ARBA" id="ARBA00001913"/>
    </source>
</evidence>
<comment type="subunit">
    <text evidence="4">Monomer.</text>
</comment>
<evidence type="ECO:0000313" key="9">
    <source>
        <dbReference type="EMBL" id="MEJ2905812.1"/>
    </source>
</evidence>
<dbReference type="PIRSF" id="PIRSF005096">
    <property type="entry name" value="GALM"/>
    <property type="match status" value="1"/>
</dbReference>
<dbReference type="EMBL" id="JBBEUB010000016">
    <property type="protein sequence ID" value="MEJ2905812.1"/>
    <property type="molecule type" value="Genomic_DNA"/>
</dbReference>
<dbReference type="EC" id="5.1.3.3" evidence="8"/>
<dbReference type="NCBIfam" id="NF008277">
    <property type="entry name" value="PRK11055.1"/>
    <property type="match status" value="1"/>
</dbReference>
<dbReference type="Proteomes" id="UP001378956">
    <property type="component" value="Unassembled WGS sequence"/>
</dbReference>
<organism evidence="9 10">
    <name type="scientific">Pedobacter panaciterrae</name>
    <dbReference type="NCBI Taxonomy" id="363849"/>
    <lineage>
        <taxon>Bacteria</taxon>
        <taxon>Pseudomonadati</taxon>
        <taxon>Bacteroidota</taxon>
        <taxon>Sphingobacteriia</taxon>
        <taxon>Sphingobacteriales</taxon>
        <taxon>Sphingobacteriaceae</taxon>
        <taxon>Pedobacter</taxon>
    </lineage>
</organism>
<keyword evidence="6 8" id="KW-0413">Isomerase</keyword>
<proteinExistence type="inferred from homology"/>
<evidence type="ECO:0000256" key="2">
    <source>
        <dbReference type="ARBA" id="ARBA00005028"/>
    </source>
</evidence>
<comment type="similarity">
    <text evidence="3 8">Belongs to the aldose epimerase family.</text>
</comment>
<dbReference type="InterPro" id="IPR011013">
    <property type="entry name" value="Gal_mutarotase_sf_dom"/>
</dbReference>
<keyword evidence="7 8" id="KW-0119">Carbohydrate metabolism</keyword>